<name>A0A165QRT9_EXIGL</name>
<dbReference type="Gene3D" id="3.90.1140.10">
    <property type="entry name" value="Cyclic phosphodiesterase"/>
    <property type="match status" value="1"/>
</dbReference>
<evidence type="ECO:0000256" key="12">
    <source>
        <dbReference type="ARBA" id="ARBA00023242"/>
    </source>
</evidence>
<dbReference type="Gene3D" id="3.30.460.10">
    <property type="entry name" value="Beta Polymerase, domain 2"/>
    <property type="match status" value="1"/>
</dbReference>
<accession>A0A165QRT9</accession>
<dbReference type="InterPro" id="IPR040459">
    <property type="entry name" value="MJ1316"/>
</dbReference>
<feature type="domain" description="Poly(A) polymerase nucleotidyltransferase" evidence="17">
    <location>
        <begin position="546"/>
        <end position="701"/>
    </location>
</feature>
<keyword evidence="7" id="KW-0808">Transferase</keyword>
<evidence type="ECO:0000256" key="7">
    <source>
        <dbReference type="ARBA" id="ARBA00022679"/>
    </source>
</evidence>
<dbReference type="SUPFAM" id="SSF55003">
    <property type="entry name" value="PAP/Archaeal CCA-adding enzyme, C-terminal domain"/>
    <property type="match status" value="1"/>
</dbReference>
<dbReference type="Pfam" id="PF20750">
    <property type="entry name" value="PAP_NTPase"/>
    <property type="match status" value="1"/>
</dbReference>
<evidence type="ECO:0000256" key="8">
    <source>
        <dbReference type="ARBA" id="ARBA00022723"/>
    </source>
</evidence>
<comment type="similarity">
    <text evidence="4">Belongs to the poly(A) polymerase family.</text>
</comment>
<dbReference type="GO" id="GO:0003723">
    <property type="term" value="F:RNA binding"/>
    <property type="evidence" value="ECO:0007669"/>
    <property type="project" value="InterPro"/>
</dbReference>
<organism evidence="18 19">
    <name type="scientific">Exidia glandulosa HHB12029</name>
    <dbReference type="NCBI Taxonomy" id="1314781"/>
    <lineage>
        <taxon>Eukaryota</taxon>
        <taxon>Fungi</taxon>
        <taxon>Dikarya</taxon>
        <taxon>Basidiomycota</taxon>
        <taxon>Agaricomycotina</taxon>
        <taxon>Agaricomycetes</taxon>
        <taxon>Auriculariales</taxon>
        <taxon>Exidiaceae</taxon>
        <taxon>Exidia</taxon>
    </lineage>
</organism>
<dbReference type="InterPro" id="IPR036691">
    <property type="entry name" value="Endo/exonu/phosph_ase_sf"/>
</dbReference>
<dbReference type="Proteomes" id="UP000077266">
    <property type="component" value="Unassembled WGS sequence"/>
</dbReference>
<dbReference type="Pfam" id="PF04928">
    <property type="entry name" value="PAP_central"/>
    <property type="match status" value="1"/>
</dbReference>
<evidence type="ECO:0000256" key="1">
    <source>
        <dbReference type="ARBA" id="ARBA00001936"/>
    </source>
</evidence>
<dbReference type="GO" id="GO:0005634">
    <property type="term" value="C:nucleus"/>
    <property type="evidence" value="ECO:0007669"/>
    <property type="project" value="UniProtKB-SubCell"/>
</dbReference>
<comment type="cofactor">
    <cofactor evidence="1">
        <name>Mn(2+)</name>
        <dbReference type="ChEBI" id="CHEBI:29035"/>
    </cofactor>
</comment>
<dbReference type="Pfam" id="PF04457">
    <property type="entry name" value="MJ1316"/>
    <property type="match status" value="1"/>
</dbReference>
<evidence type="ECO:0000256" key="5">
    <source>
        <dbReference type="ARBA" id="ARBA00012388"/>
    </source>
</evidence>
<dbReference type="PANTHER" id="PTHR10682:SF23">
    <property type="entry name" value="POLYNUCLEOTIDE ADENYLYLTRANSFERASE"/>
    <property type="match status" value="1"/>
</dbReference>
<dbReference type="GO" id="GO:0046872">
    <property type="term" value="F:metal ion binding"/>
    <property type="evidence" value="ECO:0007669"/>
    <property type="project" value="UniProtKB-KW"/>
</dbReference>
<dbReference type="InParanoid" id="A0A165QRT9"/>
<evidence type="ECO:0000259" key="17">
    <source>
        <dbReference type="Pfam" id="PF20750"/>
    </source>
</evidence>
<dbReference type="OrthoDB" id="10263155at2759"/>
<dbReference type="InterPro" id="IPR043519">
    <property type="entry name" value="NT_sf"/>
</dbReference>
<dbReference type="SUPFAM" id="SSF56219">
    <property type="entry name" value="DNase I-like"/>
    <property type="match status" value="1"/>
</dbReference>
<dbReference type="GO" id="GO:1990817">
    <property type="term" value="F:poly(A) RNA polymerase activity"/>
    <property type="evidence" value="ECO:0007669"/>
    <property type="project" value="UniProtKB-EC"/>
</dbReference>
<dbReference type="EMBL" id="KV425882">
    <property type="protein sequence ID" value="KZW03992.1"/>
    <property type="molecule type" value="Genomic_DNA"/>
</dbReference>
<dbReference type="SUPFAM" id="SSF81301">
    <property type="entry name" value="Nucleotidyltransferase"/>
    <property type="match status" value="1"/>
</dbReference>
<evidence type="ECO:0000259" key="14">
    <source>
        <dbReference type="Pfam" id="PF03372"/>
    </source>
</evidence>
<gene>
    <name evidence="18" type="ORF">EXIGLDRAFT_827928</name>
</gene>
<keyword evidence="9" id="KW-0547">Nucleotide-binding</keyword>
<feature type="region of interest" description="Disordered" evidence="13">
    <location>
        <begin position="977"/>
        <end position="1034"/>
    </location>
</feature>
<dbReference type="Gene3D" id="1.10.1410.10">
    <property type="match status" value="1"/>
</dbReference>
<evidence type="ECO:0000256" key="2">
    <source>
        <dbReference type="ARBA" id="ARBA00001946"/>
    </source>
</evidence>
<keyword evidence="8" id="KW-0479">Metal-binding</keyword>
<feature type="domain" description="Poly(A) polymerase central" evidence="16">
    <location>
        <begin position="709"/>
        <end position="826"/>
    </location>
</feature>
<evidence type="ECO:0000256" key="6">
    <source>
        <dbReference type="ARBA" id="ARBA00022664"/>
    </source>
</evidence>
<reference evidence="18 19" key="1">
    <citation type="journal article" date="2016" name="Mol. Biol. Evol.">
        <title>Comparative Genomics of Early-Diverging Mushroom-Forming Fungi Provides Insights into the Origins of Lignocellulose Decay Capabilities.</title>
        <authorList>
            <person name="Nagy L.G."/>
            <person name="Riley R."/>
            <person name="Tritt A."/>
            <person name="Adam C."/>
            <person name="Daum C."/>
            <person name="Floudas D."/>
            <person name="Sun H."/>
            <person name="Yadav J.S."/>
            <person name="Pangilinan J."/>
            <person name="Larsson K.H."/>
            <person name="Matsuura K."/>
            <person name="Barry K."/>
            <person name="Labutti K."/>
            <person name="Kuo R."/>
            <person name="Ohm R.A."/>
            <person name="Bhattacharya S.S."/>
            <person name="Shirouzu T."/>
            <person name="Yoshinaga Y."/>
            <person name="Martin F.M."/>
            <person name="Grigoriev I.V."/>
            <person name="Hibbett D.S."/>
        </authorList>
    </citation>
    <scope>NUCLEOTIDE SEQUENCE [LARGE SCALE GENOMIC DNA]</scope>
    <source>
        <strain evidence="18 19">HHB12029</strain>
    </source>
</reference>
<dbReference type="STRING" id="1314781.A0A165QRT9"/>
<evidence type="ECO:0000256" key="13">
    <source>
        <dbReference type="SAM" id="MobiDB-lite"/>
    </source>
</evidence>
<evidence type="ECO:0000256" key="3">
    <source>
        <dbReference type="ARBA" id="ARBA00004123"/>
    </source>
</evidence>
<evidence type="ECO:0000256" key="10">
    <source>
        <dbReference type="ARBA" id="ARBA00022840"/>
    </source>
</evidence>
<dbReference type="InterPro" id="IPR007012">
    <property type="entry name" value="PolA_pol_cen_dom"/>
</dbReference>
<dbReference type="InterPro" id="IPR009097">
    <property type="entry name" value="Cyclic_Pdiesterase"/>
</dbReference>
<evidence type="ECO:0000256" key="11">
    <source>
        <dbReference type="ARBA" id="ARBA00022842"/>
    </source>
</evidence>
<dbReference type="SUPFAM" id="SSF81631">
    <property type="entry name" value="PAP/OAS1 substrate-binding domain"/>
    <property type="match status" value="1"/>
</dbReference>
<dbReference type="Pfam" id="PF03372">
    <property type="entry name" value="Exo_endo_phos"/>
    <property type="match status" value="1"/>
</dbReference>
<evidence type="ECO:0000259" key="15">
    <source>
        <dbReference type="Pfam" id="PF04457"/>
    </source>
</evidence>
<dbReference type="AlphaFoldDB" id="A0A165QRT9"/>
<feature type="compositionally biased region" description="Basic and acidic residues" evidence="13">
    <location>
        <begin position="993"/>
        <end position="1013"/>
    </location>
</feature>
<keyword evidence="12" id="KW-0539">Nucleus</keyword>
<sequence>MRIKACCRWHSAGHLQTSAPHALRLFSMASQSDALPLSSYSTAVVFLPSVELQKKLNIVRSAWDKSHPRWTAHFTVLFPFVEPSHLPEAAARLRDACSAASLAPITADIDHVDTFSMRTYKTVYLSPSATAAASMKSAWRVAATTFGYSGRDFIPHLTLGQTPHGEDALNFLIGKGNALIASGLQWTTDCFVLLRKDEADGGRMKIAHVVPFQPSSSCSLSIAPELCPAWHFDSAVGCWVSASPAPQPTPLRSFRVATYNILEDAAIPSSPRISAIVRAILESDADFIVLQEVSDVSLPLLLQNVELRSTYTWASYSPSAVLPLSRNVMMLSRAASFSWTTVDLGDKHKPAHIVIPHVDSETPNLVFAAVHLSAGSSIEISAKRAKEMVTLLAHVRSEWPAHEWIVLGDTNFQATDGPIGDDVMDDAWELSGSPADSGPTYEPTLNSLAARTSRQDRSPKRYDRVYVKMGRLVAQNFSRFGFATPENPASDHWGIAVSLAVIGPSASTPPVVAAEAPELDRHRLTFLESSLTDAELSEAARREGLVLSDAGFLQRQAAADELRNVICSSGDTTNVCIRMAVVGSFALGVSVPSSDVDCLAVGNISSATFWRLARERIIALGWPNAHNIRLRRFVKEAAVPMMEFEVDGVKMDLQYCPAPQVAESWDTLPELPSNSPLFSLPVSTLRSLNAFRDSLALLKLVIPARRPAFVLAHRSLRHFCKRRGIFASKFGYLGSFHLSILLVRILESLPDSATAAQIVRVFLSEYGTWDWAVEAAYIGLPREYARAPREAMVILSPEKPSLNIASASTRSTVQSITRALQEGNRLLGDGAAWTEVCGTGLPSFITSYERYAKIDISFWGSSSMTGRGLVGHLESRFVHFLVQLQTSLPSIQAHFWPERLADASGGDGDSLQAFYLIGLSGSRLDDTVQTRLALLEAFAEDIRGQARYYDEASAFIYASEVSRDALGTVCKDTFDWPDGGFDEPQAEDSDDESASRADEQGLSRDDSFSLDRRKKEKKRKPPRAAGAAQSTAKLRPSADVYNRLMWDPSVSSEDHLIGYEDRFKGLKEMPIGSWKREVEDEAFIPFHRVVHFRRRTDNVVVWDRRVILNAFQPLHSDSSRTE</sequence>
<keyword evidence="19" id="KW-1185">Reference proteome</keyword>
<protein>
    <recommendedName>
        <fullName evidence="5">polynucleotide adenylyltransferase</fullName>
        <ecNumber evidence="5">2.7.7.19</ecNumber>
    </recommendedName>
</protein>
<keyword evidence="6" id="KW-0507">mRNA processing</keyword>
<evidence type="ECO:0000259" key="16">
    <source>
        <dbReference type="Pfam" id="PF04928"/>
    </source>
</evidence>
<dbReference type="InterPro" id="IPR005135">
    <property type="entry name" value="Endo/exonuclease/phosphatase"/>
</dbReference>
<dbReference type="InterPro" id="IPR011068">
    <property type="entry name" value="NuclTrfase_I-like_C"/>
</dbReference>
<dbReference type="EC" id="2.7.7.19" evidence="5"/>
<dbReference type="GO" id="GO:0006397">
    <property type="term" value="P:mRNA processing"/>
    <property type="evidence" value="ECO:0007669"/>
    <property type="project" value="UniProtKB-KW"/>
</dbReference>
<feature type="domain" description="MJ1316 RNA cyclic group end recognition" evidence="15">
    <location>
        <begin position="1034"/>
        <end position="1104"/>
    </location>
</feature>
<dbReference type="SUPFAM" id="SSF55144">
    <property type="entry name" value="LigT-like"/>
    <property type="match status" value="1"/>
</dbReference>
<dbReference type="InterPro" id="IPR048840">
    <property type="entry name" value="PolA_pol_NTPase"/>
</dbReference>
<dbReference type="Pfam" id="PF13563">
    <property type="entry name" value="2_5_RNA_ligase2"/>
    <property type="match status" value="1"/>
</dbReference>
<keyword evidence="11" id="KW-0460">Magnesium</keyword>
<evidence type="ECO:0000313" key="18">
    <source>
        <dbReference type="EMBL" id="KZW03992.1"/>
    </source>
</evidence>
<evidence type="ECO:0000313" key="19">
    <source>
        <dbReference type="Proteomes" id="UP000077266"/>
    </source>
</evidence>
<dbReference type="GO" id="GO:0031123">
    <property type="term" value="P:RNA 3'-end processing"/>
    <property type="evidence" value="ECO:0007669"/>
    <property type="project" value="InterPro"/>
</dbReference>
<feature type="compositionally biased region" description="Acidic residues" evidence="13">
    <location>
        <begin position="980"/>
        <end position="992"/>
    </location>
</feature>
<keyword evidence="10" id="KW-0067">ATP-binding</keyword>
<dbReference type="PANTHER" id="PTHR10682">
    <property type="entry name" value="POLY A POLYMERASE"/>
    <property type="match status" value="1"/>
</dbReference>
<evidence type="ECO:0000256" key="4">
    <source>
        <dbReference type="ARBA" id="ARBA00010912"/>
    </source>
</evidence>
<feature type="domain" description="Endonuclease/exonuclease/phosphatase" evidence="14">
    <location>
        <begin position="257"/>
        <end position="492"/>
    </location>
</feature>
<comment type="cofactor">
    <cofactor evidence="2">
        <name>Mg(2+)</name>
        <dbReference type="ChEBI" id="CHEBI:18420"/>
    </cofactor>
</comment>
<dbReference type="Gene3D" id="3.60.10.10">
    <property type="entry name" value="Endonuclease/exonuclease/phosphatase"/>
    <property type="match status" value="1"/>
</dbReference>
<dbReference type="GO" id="GO:0005524">
    <property type="term" value="F:ATP binding"/>
    <property type="evidence" value="ECO:0007669"/>
    <property type="project" value="UniProtKB-KW"/>
</dbReference>
<comment type="subcellular location">
    <subcellularLocation>
        <location evidence="3">Nucleus</location>
    </subcellularLocation>
</comment>
<evidence type="ECO:0000256" key="9">
    <source>
        <dbReference type="ARBA" id="ARBA00022741"/>
    </source>
</evidence>
<proteinExistence type="inferred from homology"/>